<dbReference type="InterPro" id="IPR020904">
    <property type="entry name" value="Sc_DH/Rdtase_CS"/>
</dbReference>
<dbReference type="AlphaFoldDB" id="A0A1G7CNJ4"/>
<dbReference type="Pfam" id="PF13561">
    <property type="entry name" value="adh_short_C2"/>
    <property type="match status" value="1"/>
</dbReference>
<dbReference type="Proteomes" id="UP000269974">
    <property type="component" value="Unassembled WGS sequence"/>
</dbReference>
<dbReference type="CDD" id="cd05233">
    <property type="entry name" value="SDR_c"/>
    <property type="match status" value="1"/>
</dbReference>
<evidence type="ECO:0000313" key="6">
    <source>
        <dbReference type="Proteomes" id="UP000182744"/>
    </source>
</evidence>
<keyword evidence="6" id="KW-1185">Reference proteome</keyword>
<organism evidence="4 6">
    <name type="scientific">Actinobaculum suis</name>
    <dbReference type="NCBI Taxonomy" id="1657"/>
    <lineage>
        <taxon>Bacteria</taxon>
        <taxon>Bacillati</taxon>
        <taxon>Actinomycetota</taxon>
        <taxon>Actinomycetes</taxon>
        <taxon>Actinomycetales</taxon>
        <taxon>Actinomycetaceae</taxon>
        <taxon>Actinobaculum</taxon>
    </lineage>
</organism>
<name>A0A1G7CNJ4_9ACTO</name>
<dbReference type="InterPro" id="IPR002347">
    <property type="entry name" value="SDR_fam"/>
</dbReference>
<evidence type="ECO:0000313" key="7">
    <source>
        <dbReference type="Proteomes" id="UP000269974"/>
    </source>
</evidence>
<dbReference type="GO" id="GO:0016491">
    <property type="term" value="F:oxidoreductase activity"/>
    <property type="evidence" value="ECO:0007669"/>
    <property type="project" value="UniProtKB-KW"/>
</dbReference>
<dbReference type="Proteomes" id="UP001273799">
    <property type="component" value="Unassembled WGS sequence"/>
</dbReference>
<dbReference type="PANTHER" id="PTHR24321">
    <property type="entry name" value="DEHYDROGENASES, SHORT CHAIN"/>
    <property type="match status" value="1"/>
</dbReference>
<dbReference type="PRINTS" id="PR00080">
    <property type="entry name" value="SDRFAMILY"/>
</dbReference>
<reference evidence="5 7" key="3">
    <citation type="submission" date="2018-11" db="EMBL/GenBank/DDBJ databases">
        <authorList>
            <consortium name="Pathogen Informatics"/>
        </authorList>
    </citation>
    <scope>NUCLEOTIDE SEQUENCE [LARGE SCALE GENOMIC DNA]</scope>
    <source>
        <strain evidence="5 7">NCTC10327</strain>
    </source>
</reference>
<dbReference type="Proteomes" id="UP000182744">
    <property type="component" value="Unassembled WGS sequence"/>
</dbReference>
<dbReference type="EMBL" id="FNAU01000008">
    <property type="protein sequence ID" value="SDE40791.1"/>
    <property type="molecule type" value="Genomic_DNA"/>
</dbReference>
<dbReference type="PROSITE" id="PS00061">
    <property type="entry name" value="ADH_SHORT"/>
    <property type="match status" value="1"/>
</dbReference>
<dbReference type="EC" id="1.1.1.-" evidence="5"/>
<dbReference type="PRINTS" id="PR00081">
    <property type="entry name" value="GDHRDH"/>
</dbReference>
<reference evidence="3" key="4">
    <citation type="submission" date="2023-10" db="EMBL/GenBank/DDBJ databases">
        <title>Whole Genome based description of the genera Actinobaculum and Actinotignum reveals a complex phylogenetic relationship within the species included in the genus Actinotignum.</title>
        <authorList>
            <person name="Jensen C.S."/>
            <person name="Dargis R."/>
            <person name="Kemp M."/>
            <person name="Christensen J.J."/>
        </authorList>
    </citation>
    <scope>NUCLEOTIDE SEQUENCE</scope>
    <source>
        <strain evidence="3">Actinobaculum_suis_CCUG19206T</strain>
    </source>
</reference>
<dbReference type="SUPFAM" id="SSF51735">
    <property type="entry name" value="NAD(P)-binding Rossmann-fold domains"/>
    <property type="match status" value="1"/>
</dbReference>
<evidence type="ECO:0000313" key="3">
    <source>
        <dbReference type="EMBL" id="MDY5152505.1"/>
    </source>
</evidence>
<protein>
    <submittedName>
        <fullName evidence="4">NAD(P)-dependent dehydrogenase, short-chain alcohol dehydrogenase family</fullName>
    </submittedName>
    <submittedName>
        <fullName evidence="3">SDR family oxidoreductase</fullName>
    </submittedName>
    <submittedName>
        <fullName evidence="5">Short-chain dehydrogenase/reductase SDR</fullName>
        <ecNumber evidence="5">1.1.1.-</ecNumber>
    </submittedName>
</protein>
<evidence type="ECO:0000313" key="4">
    <source>
        <dbReference type="EMBL" id="SDE40791.1"/>
    </source>
</evidence>
<dbReference type="Gene3D" id="3.40.50.720">
    <property type="entry name" value="NAD(P)-binding Rossmann-like Domain"/>
    <property type="match status" value="1"/>
</dbReference>
<dbReference type="PANTHER" id="PTHR24321:SF8">
    <property type="entry name" value="ESTRADIOL 17-BETA-DEHYDROGENASE 8-RELATED"/>
    <property type="match status" value="1"/>
</dbReference>
<comment type="similarity">
    <text evidence="1">Belongs to the short-chain dehydrogenases/reductases (SDR) family.</text>
</comment>
<accession>A0A1G7CNJ4</accession>
<dbReference type="EMBL" id="UYIO01000001">
    <property type="protein sequence ID" value="VDG75592.1"/>
    <property type="molecule type" value="Genomic_DNA"/>
</dbReference>
<evidence type="ECO:0000256" key="2">
    <source>
        <dbReference type="ARBA" id="ARBA00023002"/>
    </source>
</evidence>
<gene>
    <name evidence="5" type="primary">lvr_2</name>
    <name evidence="5" type="ORF">NCTC10327_00286</name>
    <name evidence="3" type="ORF">R6G71_00300</name>
    <name evidence="4" type="ORF">SAMN05421878_10842</name>
</gene>
<evidence type="ECO:0000256" key="1">
    <source>
        <dbReference type="ARBA" id="ARBA00006484"/>
    </source>
</evidence>
<reference evidence="4" key="1">
    <citation type="submission" date="2016-10" db="EMBL/GenBank/DDBJ databases">
        <authorList>
            <person name="de Groot N.N."/>
        </authorList>
    </citation>
    <scope>NUCLEOTIDE SEQUENCE [LARGE SCALE GENOMIC DNA]</scope>
    <source>
        <strain evidence="4">DSM 20639</strain>
    </source>
</reference>
<reference evidence="6" key="2">
    <citation type="submission" date="2016-10" db="EMBL/GenBank/DDBJ databases">
        <authorList>
            <person name="Varghese N."/>
        </authorList>
    </citation>
    <scope>NUCLEOTIDE SEQUENCE [LARGE SCALE GENOMIC DNA]</scope>
    <source>
        <strain evidence="6">DSM 20639</strain>
    </source>
</reference>
<dbReference type="RefSeq" id="WP_083330093.1">
    <property type="nucleotide sequence ID" value="NZ_FNAU01000008.1"/>
</dbReference>
<proteinExistence type="inferred from homology"/>
<dbReference type="InterPro" id="IPR036291">
    <property type="entry name" value="NAD(P)-bd_dom_sf"/>
</dbReference>
<keyword evidence="2 5" id="KW-0560">Oxidoreductase</keyword>
<evidence type="ECO:0000313" key="5">
    <source>
        <dbReference type="EMBL" id="VDG75592.1"/>
    </source>
</evidence>
<dbReference type="FunFam" id="3.40.50.720:FF:000084">
    <property type="entry name" value="Short-chain dehydrogenase reductase"/>
    <property type="match status" value="1"/>
</dbReference>
<dbReference type="EMBL" id="JAWNFU010000001">
    <property type="protein sequence ID" value="MDY5152505.1"/>
    <property type="molecule type" value="Genomic_DNA"/>
</dbReference>
<sequence>MAYITLTDRSVIVTGAGSGVGRAIARAVAAQGAYVVVGDINAETAQETVDMIAQEGGQASAVVGDISASENAAQLVAEAVAHGPLRGVVSNAGVMDNNAGVGEYEEKRFDLIFAINVRGPFQLLKAAMPELKKNGGSIVNIASAAAIRGAAAGVIYTASKHAIVGLTKNTAYRYAKEGVRCNAILPGGVNTNIGKEMAKLNLDPQSMEVFAGLQQASVRIAEPEEIAHTAVYLLADETRNINGALINHDAGWCAG</sequence>